<keyword evidence="2" id="KW-1185">Reference proteome</keyword>
<dbReference type="EMBL" id="JAAHBT010000386">
    <property type="protein sequence ID" value="NES11986.1"/>
    <property type="molecule type" value="Genomic_DNA"/>
</dbReference>
<evidence type="ECO:0008006" key="3">
    <source>
        <dbReference type="Google" id="ProtNLM"/>
    </source>
</evidence>
<comment type="caution">
    <text evidence="1">The sequence shown here is derived from an EMBL/GenBank/DDBJ whole genome shotgun (WGS) entry which is preliminary data.</text>
</comment>
<accession>A0A6I5RWM9</accession>
<sequence>MADGSNNQERNILVGRLARNLKLGNWQSELGASVLTSELENRDTHDSGRRNAVAVHYLGKNGPWGVQLQATRQDMTPRNPGNDQYVTFGSYDATFNVAAKGDLYVTDLSYDIAGNYGWFSGIKLYGNYSLFDKRDSAFHDSQRFILGTSFSLKDLWIAVEWLHGKNDPYIGGSSFTQSLGAGGSNQWENQLYTNIGYYF</sequence>
<protein>
    <recommendedName>
        <fullName evidence="3">Alginate export domain-containing protein</fullName>
    </recommendedName>
</protein>
<proteinExistence type="predicted"/>
<reference evidence="1 2" key="1">
    <citation type="submission" date="2020-02" db="EMBL/GenBank/DDBJ databases">
        <title>Broccoli isolated Pseudomonas sp.</title>
        <authorList>
            <person name="Fujikawa T."/>
            <person name="Sawada H."/>
        </authorList>
    </citation>
    <scope>NUCLEOTIDE SEQUENCE [LARGE SCALE GENOMIC DNA]</scope>
    <source>
        <strain evidence="1 2">JCM 32154</strain>
    </source>
</reference>
<name>A0A6I5RWM9_9PSED</name>
<dbReference type="AlphaFoldDB" id="A0A6I5RWM9"/>
<evidence type="ECO:0000313" key="1">
    <source>
        <dbReference type="EMBL" id="NES11986.1"/>
    </source>
</evidence>
<organism evidence="1 2">
    <name type="scientific">Pseudomonas laurentiana</name>
    <dbReference type="NCBI Taxonomy" id="2364649"/>
    <lineage>
        <taxon>Bacteria</taxon>
        <taxon>Pseudomonadati</taxon>
        <taxon>Pseudomonadota</taxon>
        <taxon>Gammaproteobacteria</taxon>
        <taxon>Pseudomonadales</taxon>
        <taxon>Pseudomonadaceae</taxon>
        <taxon>Pseudomonas</taxon>
    </lineage>
</organism>
<evidence type="ECO:0000313" key="2">
    <source>
        <dbReference type="Proteomes" id="UP000471751"/>
    </source>
</evidence>
<gene>
    <name evidence="1" type="ORF">G3O07_23295</name>
</gene>
<dbReference type="Proteomes" id="UP000471751">
    <property type="component" value="Unassembled WGS sequence"/>
</dbReference>